<sequence length="221" mass="24634">MERVVLAFGNGHLDFHSILLEELGILDAPLLEKIQPREKHLRRRELPPVQRRLPLLEIARPVVPISSFRQAQPPSHIRHPRPSLESLGFLVLQPLLAPEGRMGDHQPHDADTFYAIADDAEHDMVHYVPSRALPGEENPREVGSLQPSLGARVARQPLQRAVAVVVGGGDLVLRCETVVHREDQRLRLRAQAAEETVVARPRRRADVEAASVEVDDDGEGT</sequence>
<accession>A0AAX6DS86</accession>
<dbReference type="EMBL" id="JANAVB010042219">
    <property type="protein sequence ID" value="KAJ6794545.1"/>
    <property type="molecule type" value="Genomic_DNA"/>
</dbReference>
<reference evidence="2" key="1">
    <citation type="journal article" date="2023" name="GigaByte">
        <title>Genome assembly of the bearded iris, Iris pallida Lam.</title>
        <authorList>
            <person name="Bruccoleri R.E."/>
            <person name="Oakeley E.J."/>
            <person name="Faust A.M.E."/>
            <person name="Altorfer M."/>
            <person name="Dessus-Babus S."/>
            <person name="Burckhardt D."/>
            <person name="Oertli M."/>
            <person name="Naumann U."/>
            <person name="Petersen F."/>
            <person name="Wong J."/>
        </authorList>
    </citation>
    <scope>NUCLEOTIDE SEQUENCE</scope>
    <source>
        <strain evidence="2">GSM-AAB239-AS_SAM_17_03QT</strain>
    </source>
</reference>
<comment type="caution">
    <text evidence="2">The sequence shown here is derived from an EMBL/GenBank/DDBJ whole genome shotgun (WGS) entry which is preliminary data.</text>
</comment>
<evidence type="ECO:0000313" key="4">
    <source>
        <dbReference type="Proteomes" id="UP001140949"/>
    </source>
</evidence>
<organism evidence="2 4">
    <name type="scientific">Iris pallida</name>
    <name type="common">Sweet iris</name>
    <dbReference type="NCBI Taxonomy" id="29817"/>
    <lineage>
        <taxon>Eukaryota</taxon>
        <taxon>Viridiplantae</taxon>
        <taxon>Streptophyta</taxon>
        <taxon>Embryophyta</taxon>
        <taxon>Tracheophyta</taxon>
        <taxon>Spermatophyta</taxon>
        <taxon>Magnoliopsida</taxon>
        <taxon>Liliopsida</taxon>
        <taxon>Asparagales</taxon>
        <taxon>Iridaceae</taxon>
        <taxon>Iridoideae</taxon>
        <taxon>Irideae</taxon>
        <taxon>Iris</taxon>
    </lineage>
</organism>
<dbReference type="Proteomes" id="UP001140949">
    <property type="component" value="Unassembled WGS sequence"/>
</dbReference>
<dbReference type="EMBL" id="JANAVB010020893">
    <property type="protein sequence ID" value="KAJ6826534.1"/>
    <property type="molecule type" value="Genomic_DNA"/>
</dbReference>
<dbReference type="AlphaFoldDB" id="A0AAX6DS86"/>
<keyword evidence="4" id="KW-1185">Reference proteome</keyword>
<evidence type="ECO:0000313" key="3">
    <source>
        <dbReference type="EMBL" id="KAJ6826534.1"/>
    </source>
</evidence>
<gene>
    <name evidence="2" type="ORF">M6B38_230500</name>
    <name evidence="3" type="ORF">M6B38_372130</name>
</gene>
<name>A0AAX6DS86_IRIPA</name>
<evidence type="ECO:0000256" key="1">
    <source>
        <dbReference type="SAM" id="MobiDB-lite"/>
    </source>
</evidence>
<proteinExistence type="predicted"/>
<protein>
    <submittedName>
        <fullName evidence="2">Carboxylesterase 18</fullName>
    </submittedName>
</protein>
<feature type="region of interest" description="Disordered" evidence="1">
    <location>
        <begin position="199"/>
        <end position="221"/>
    </location>
</feature>
<reference evidence="2" key="2">
    <citation type="submission" date="2023-04" db="EMBL/GenBank/DDBJ databases">
        <authorList>
            <person name="Bruccoleri R.E."/>
            <person name="Oakeley E.J."/>
            <person name="Faust A.-M."/>
            <person name="Dessus-Babus S."/>
            <person name="Altorfer M."/>
            <person name="Burckhardt D."/>
            <person name="Oertli M."/>
            <person name="Naumann U."/>
            <person name="Petersen F."/>
            <person name="Wong J."/>
        </authorList>
    </citation>
    <scope>NUCLEOTIDE SEQUENCE</scope>
    <source>
        <strain evidence="2">GSM-AAB239-AS_SAM_17_03QT</strain>
        <tissue evidence="2">Leaf</tissue>
    </source>
</reference>
<evidence type="ECO:0000313" key="2">
    <source>
        <dbReference type="EMBL" id="KAJ6794545.1"/>
    </source>
</evidence>